<name>A0A1M6S9L9_9BACL</name>
<keyword evidence="3" id="KW-1185">Reference proteome</keyword>
<dbReference type="OrthoDB" id="2065033at2"/>
<feature type="transmembrane region" description="Helical" evidence="1">
    <location>
        <begin position="152"/>
        <end position="168"/>
    </location>
</feature>
<dbReference type="InterPro" id="IPR002798">
    <property type="entry name" value="SpoIIM-like"/>
</dbReference>
<accession>A0A1M6S9L9</accession>
<reference evidence="3" key="1">
    <citation type="submission" date="2016-11" db="EMBL/GenBank/DDBJ databases">
        <authorList>
            <person name="Varghese N."/>
            <person name="Submissions S."/>
        </authorList>
    </citation>
    <scope>NUCLEOTIDE SEQUENCE [LARGE SCALE GENOMIC DNA]</scope>
    <source>
        <strain evidence="3">USBA-503</strain>
    </source>
</reference>
<organism evidence="2 3">
    <name type="scientific">Alicyclobacillus tolerans</name>
    <dbReference type="NCBI Taxonomy" id="90970"/>
    <lineage>
        <taxon>Bacteria</taxon>
        <taxon>Bacillati</taxon>
        <taxon>Bacillota</taxon>
        <taxon>Bacilli</taxon>
        <taxon>Bacillales</taxon>
        <taxon>Alicyclobacillaceae</taxon>
        <taxon>Alicyclobacillus</taxon>
    </lineage>
</organism>
<keyword evidence="1" id="KW-0812">Transmembrane</keyword>
<dbReference type="EMBL" id="FRAF01000013">
    <property type="protein sequence ID" value="SHK41379.1"/>
    <property type="molecule type" value="Genomic_DNA"/>
</dbReference>
<sequence length="219" mass="24338">MNGNLLLRRKGRVDWLQESIQLLQKLQRKHGSALLFLLAIAVTGLFFGGVVAGQIPHPEQMILDNRLQNLISDVTNHQLASSKELLWQRLSADGRLLALLWLLGLSIIGIPIIILLLFLRAFSTGFAIGYTILHFGVKGLWIAMLGIFLHEFLAYSTLLAAALTAIRFSKTILIQKIQLSDLIVRALRFTGYFIVYLGGLAIADWVQASVVPHLLASLF</sequence>
<dbReference type="Proteomes" id="UP000184016">
    <property type="component" value="Unassembled WGS sequence"/>
</dbReference>
<keyword evidence="1" id="KW-0472">Membrane</keyword>
<evidence type="ECO:0000313" key="3">
    <source>
        <dbReference type="Proteomes" id="UP000184016"/>
    </source>
</evidence>
<dbReference type="InterPro" id="IPR014196">
    <property type="entry name" value="SpoIIM"/>
</dbReference>
<feature type="transmembrane region" description="Helical" evidence="1">
    <location>
        <begin position="189"/>
        <end position="208"/>
    </location>
</feature>
<dbReference type="Pfam" id="PF01944">
    <property type="entry name" value="SpoIIM"/>
    <property type="match status" value="1"/>
</dbReference>
<proteinExistence type="predicted"/>
<gene>
    <name evidence="2" type="ORF">SAMN05443507_11370</name>
</gene>
<evidence type="ECO:0000313" key="2">
    <source>
        <dbReference type="EMBL" id="SHK41379.1"/>
    </source>
</evidence>
<feature type="transmembrane region" description="Helical" evidence="1">
    <location>
        <begin position="33"/>
        <end position="55"/>
    </location>
</feature>
<dbReference type="PIRSF" id="PIRSF038973">
    <property type="entry name" value="SpoIIM"/>
    <property type="match status" value="1"/>
</dbReference>
<feature type="transmembrane region" description="Helical" evidence="1">
    <location>
        <begin position="126"/>
        <end position="146"/>
    </location>
</feature>
<evidence type="ECO:0000256" key="1">
    <source>
        <dbReference type="SAM" id="Phobius"/>
    </source>
</evidence>
<dbReference type="AlphaFoldDB" id="A0A1M6S9L9"/>
<dbReference type="STRING" id="1830138.SAMN05443507_11370"/>
<keyword evidence="1" id="KW-1133">Transmembrane helix</keyword>
<dbReference type="RefSeq" id="WP_083574230.1">
    <property type="nucleotide sequence ID" value="NZ_FRAF01000013.1"/>
</dbReference>
<protein>
    <submittedName>
        <fullName evidence="2">Stage II sporulation protein M</fullName>
    </submittedName>
</protein>
<feature type="transmembrane region" description="Helical" evidence="1">
    <location>
        <begin position="96"/>
        <end position="119"/>
    </location>
</feature>